<gene>
    <name evidence="1" type="ORF">NCTC13032_01679</name>
</gene>
<name>A0A4U9HLE7_9ENTR</name>
<evidence type="ECO:0000313" key="1">
    <source>
        <dbReference type="EMBL" id="VTP64824.1"/>
    </source>
</evidence>
<organism evidence="1 2">
    <name type="scientific">Leclercia adecarboxylata</name>
    <dbReference type="NCBI Taxonomy" id="83655"/>
    <lineage>
        <taxon>Bacteria</taxon>
        <taxon>Pseudomonadati</taxon>
        <taxon>Pseudomonadota</taxon>
        <taxon>Gammaproteobacteria</taxon>
        <taxon>Enterobacterales</taxon>
        <taxon>Enterobacteriaceae</taxon>
        <taxon>Leclercia</taxon>
    </lineage>
</organism>
<dbReference type="EMBL" id="LR590464">
    <property type="protein sequence ID" value="VTP64824.1"/>
    <property type="molecule type" value="Genomic_DNA"/>
</dbReference>
<proteinExistence type="predicted"/>
<accession>A0A4U9HLE7</accession>
<protein>
    <submittedName>
        <fullName evidence="1">Uncharacterized protein</fullName>
    </submittedName>
</protein>
<dbReference type="AlphaFoldDB" id="A0A4U9HLE7"/>
<dbReference type="Proteomes" id="UP000310719">
    <property type="component" value="Chromosome"/>
</dbReference>
<reference evidence="1 2" key="1">
    <citation type="submission" date="2019-05" db="EMBL/GenBank/DDBJ databases">
        <authorList>
            <consortium name="Pathogen Informatics"/>
        </authorList>
    </citation>
    <scope>NUCLEOTIDE SEQUENCE [LARGE SCALE GENOMIC DNA]</scope>
    <source>
        <strain evidence="1 2">NCTC13032</strain>
    </source>
</reference>
<sequence length="42" mass="4566">MLIAIVPLAGLMALNARKKEREGAHPLIPPRLLQLGSIRFGC</sequence>
<evidence type="ECO:0000313" key="2">
    <source>
        <dbReference type="Proteomes" id="UP000310719"/>
    </source>
</evidence>